<evidence type="ECO:0000313" key="2">
    <source>
        <dbReference type="Proteomes" id="UP000242791"/>
    </source>
</evidence>
<gene>
    <name evidence="1" type="ORF">ACJ73_00988</name>
</gene>
<protein>
    <submittedName>
        <fullName evidence="1">Uncharacterized protein</fullName>
    </submittedName>
</protein>
<dbReference type="Proteomes" id="UP000242791">
    <property type="component" value="Unassembled WGS sequence"/>
</dbReference>
<sequence length="64" mass="6986">MQITISYFAGQGDFNSNSVTNANANSEFCLEKPCRNLPEVTLLSKSDSFDICSPQIPKFPAINA</sequence>
<name>A0A1J9QGK3_9EURO</name>
<reference evidence="1 2" key="1">
    <citation type="submission" date="2015-08" db="EMBL/GenBank/DDBJ databases">
        <title>Emmonsia species relationships and genome sequence.</title>
        <authorList>
            <person name="Cuomo C.A."/>
            <person name="Schwartz I.S."/>
            <person name="Kenyon C."/>
            <person name="De Hoog G.S."/>
            <person name="Govender N.P."/>
            <person name="Botha A."/>
            <person name="Moreno L."/>
            <person name="De Vries M."/>
            <person name="Munoz J.F."/>
            <person name="Stielow J.B."/>
        </authorList>
    </citation>
    <scope>NUCLEOTIDE SEQUENCE [LARGE SCALE GENOMIC DNA]</scope>
    <source>
        <strain evidence="1 2">EI222</strain>
    </source>
</reference>
<dbReference type="VEuPathDB" id="FungiDB:ACJ73_00988"/>
<accession>A0A1J9QGK3</accession>
<proteinExistence type="predicted"/>
<dbReference type="AlphaFoldDB" id="A0A1J9QGK3"/>
<comment type="caution">
    <text evidence="1">The sequence shown here is derived from an EMBL/GenBank/DDBJ whole genome shotgun (WGS) entry which is preliminary data.</text>
</comment>
<keyword evidence="2" id="KW-1185">Reference proteome</keyword>
<organism evidence="1 2">
    <name type="scientific">Blastomyces percursus</name>
    <dbReference type="NCBI Taxonomy" id="1658174"/>
    <lineage>
        <taxon>Eukaryota</taxon>
        <taxon>Fungi</taxon>
        <taxon>Dikarya</taxon>
        <taxon>Ascomycota</taxon>
        <taxon>Pezizomycotina</taxon>
        <taxon>Eurotiomycetes</taxon>
        <taxon>Eurotiomycetidae</taxon>
        <taxon>Onygenales</taxon>
        <taxon>Ajellomycetaceae</taxon>
        <taxon>Blastomyces</taxon>
    </lineage>
</organism>
<dbReference type="EMBL" id="LGTZ01000081">
    <property type="protein sequence ID" value="OJD27609.1"/>
    <property type="molecule type" value="Genomic_DNA"/>
</dbReference>
<evidence type="ECO:0000313" key="1">
    <source>
        <dbReference type="EMBL" id="OJD27609.1"/>
    </source>
</evidence>